<reference evidence="2 3" key="1">
    <citation type="submission" date="2019-01" db="EMBL/GenBank/DDBJ databases">
        <authorList>
            <person name="Ferrante I. M."/>
        </authorList>
    </citation>
    <scope>NUCLEOTIDE SEQUENCE [LARGE SCALE GENOMIC DNA]</scope>
    <source>
        <strain evidence="2 3">B856</strain>
    </source>
</reference>
<dbReference type="Proteomes" id="UP000291116">
    <property type="component" value="Unassembled WGS sequence"/>
</dbReference>
<protein>
    <submittedName>
        <fullName evidence="2">Uncharacterized protein</fullName>
    </submittedName>
</protein>
<feature type="compositionally biased region" description="Basic residues" evidence="1">
    <location>
        <begin position="56"/>
        <end position="67"/>
    </location>
</feature>
<evidence type="ECO:0000256" key="1">
    <source>
        <dbReference type="SAM" id="MobiDB-lite"/>
    </source>
</evidence>
<keyword evidence="3" id="KW-1185">Reference proteome</keyword>
<evidence type="ECO:0000313" key="3">
    <source>
        <dbReference type="Proteomes" id="UP000291116"/>
    </source>
</evidence>
<proteinExistence type="predicted"/>
<sequence>MAIEHIHTYTHKTRDDATRCDAKRCPLAPVALPLQHFAGQLRSQLVYQRSTAPVQKRSKTVPRKRHDHVVSGRHAEGQPVAAAVVIVPGQPLDGTNNVPGGDRLVPAYFSKADNPLVVGSRSPPLRGLQRAGELDREHFLAEIHKDLFPAQLVEGHRHLVQFFGPPSPRWRDTAALGALVAAVLRPGRRAQRGHDRPVGAPSLARFVFRELAVGDPRGLRQKGRGFDRDGKVRPVAIGAGDPLPKGRERFQKGGLRRHGVQQAVRSKEIAPGLPHGEGDAQLCQPRNTDPCVLRDAEVGGSRRAKKVQTQLIPPVEDPGGICFGVLCLFFHTVPADQLGNGISSVQSAHGISQDADRDASGWSLFFVFAGGDRSGLGFGVPPLHFGVDYLPDFGDQTIATVDHPVSCPSLVAEGGVHHHVAELPTLLFRAQTRARTLPVDRGRLRNENEIVVVNIRSLL</sequence>
<dbReference type="AlphaFoldDB" id="A0A448Z606"/>
<name>A0A448Z606_9STRA</name>
<dbReference type="EMBL" id="CAACVS010000126">
    <property type="protein sequence ID" value="VEU37467.1"/>
    <property type="molecule type" value="Genomic_DNA"/>
</dbReference>
<evidence type="ECO:0000313" key="2">
    <source>
        <dbReference type="EMBL" id="VEU37467.1"/>
    </source>
</evidence>
<accession>A0A448Z606</accession>
<feature type="region of interest" description="Disordered" evidence="1">
    <location>
        <begin position="51"/>
        <end position="74"/>
    </location>
</feature>
<gene>
    <name evidence="2" type="ORF">PSNMU_V1.4_AUG-EV-PASAV3_0042860</name>
</gene>
<organism evidence="2 3">
    <name type="scientific">Pseudo-nitzschia multistriata</name>
    <dbReference type="NCBI Taxonomy" id="183589"/>
    <lineage>
        <taxon>Eukaryota</taxon>
        <taxon>Sar</taxon>
        <taxon>Stramenopiles</taxon>
        <taxon>Ochrophyta</taxon>
        <taxon>Bacillariophyta</taxon>
        <taxon>Bacillariophyceae</taxon>
        <taxon>Bacillariophycidae</taxon>
        <taxon>Bacillariales</taxon>
        <taxon>Bacillariaceae</taxon>
        <taxon>Pseudo-nitzschia</taxon>
    </lineage>
</organism>